<feature type="domain" description="Protein kinase" evidence="7">
    <location>
        <begin position="77"/>
        <end position="392"/>
    </location>
</feature>
<dbReference type="InterPro" id="IPR008271">
    <property type="entry name" value="Ser/Thr_kinase_AS"/>
</dbReference>
<dbReference type="GO" id="GO:0005524">
    <property type="term" value="F:ATP binding"/>
    <property type="evidence" value="ECO:0007669"/>
    <property type="project" value="UniProtKB-UniRule"/>
</dbReference>
<dbReference type="PROSITE" id="PS00107">
    <property type="entry name" value="PROTEIN_KINASE_ATP"/>
    <property type="match status" value="1"/>
</dbReference>
<dbReference type="InterPro" id="IPR011009">
    <property type="entry name" value="Kinase-like_dom_sf"/>
</dbReference>
<dbReference type="PROSITE" id="PS00108">
    <property type="entry name" value="PROTEIN_KINASE_ST"/>
    <property type="match status" value="1"/>
</dbReference>
<keyword evidence="5" id="KW-0723">Serine/threonine-protein kinase</keyword>
<dbReference type="InterPro" id="IPR050235">
    <property type="entry name" value="CK1_Ser-Thr_kinase"/>
</dbReference>
<dbReference type="EC" id="2.7.11.1" evidence="1"/>
<dbReference type="OrthoDB" id="5800476at2759"/>
<dbReference type="GO" id="GO:0004674">
    <property type="term" value="F:protein serine/threonine kinase activity"/>
    <property type="evidence" value="ECO:0007669"/>
    <property type="project" value="UniProtKB-KW"/>
</dbReference>
<evidence type="ECO:0000256" key="6">
    <source>
        <dbReference type="SAM" id="MobiDB-lite"/>
    </source>
</evidence>
<comment type="caution">
    <text evidence="8">The sequence shown here is derived from an EMBL/GenBank/DDBJ whole genome shotgun (WGS) entry which is preliminary data.</text>
</comment>
<dbReference type="Proteomes" id="UP000078046">
    <property type="component" value="Unassembled WGS sequence"/>
</dbReference>
<evidence type="ECO:0000256" key="5">
    <source>
        <dbReference type="RuleBase" id="RU000304"/>
    </source>
</evidence>
<dbReference type="PANTHER" id="PTHR11909">
    <property type="entry name" value="CASEIN KINASE-RELATED"/>
    <property type="match status" value="1"/>
</dbReference>
<keyword evidence="5" id="KW-0418">Kinase</keyword>
<sequence>MIVKFIDYFICEYCLILEKYNMKNTKYFDKRHDNVKVYIQDAPHAFTNENYKRRTERKRFSNQNSSTHYLPSMIDCYKRGKSIGKGNFGEVYIAKNINNGEYVAIKMEPVSSQTPQLQIENKIYNKIGKELGFSSVHFFDVSDKYKAIVLDLLGPSLENLFNDCNRRFSIKTVCMIALQVLERIEYVHSKGIVYRDIKPDNFLIGRSFNNTKNIIYLIDFGLGKDYIDSSTNKHIPYSENKRLTGTARYMSINTHFGQEQSRRDDLEAIGHMFMYFLRRSLPWQGLKADTPKERYRKIGDVKKNTPIEVLCLDFPPTFANYITYVRNLKFTEAPKYSYLKSMFMDLMKSRNEECDWNYDWVKKSTIDKSESLITINTEDKSTPKNTTVHNHIKQSTSDDRMSGNSHTPMANKKKKCRFFQRLYYLNCTRLTIH</sequence>
<dbReference type="EMBL" id="LWCA01000851">
    <property type="protein sequence ID" value="OAF66709.1"/>
    <property type="molecule type" value="Genomic_DNA"/>
</dbReference>
<comment type="similarity">
    <text evidence="5">Belongs to the protein kinase superfamily.</text>
</comment>
<keyword evidence="2 4" id="KW-0547">Nucleotide-binding</keyword>
<evidence type="ECO:0000313" key="9">
    <source>
        <dbReference type="Proteomes" id="UP000078046"/>
    </source>
</evidence>
<dbReference type="PROSITE" id="PS50011">
    <property type="entry name" value="PROTEIN_KINASE_DOM"/>
    <property type="match status" value="1"/>
</dbReference>
<protein>
    <recommendedName>
        <fullName evidence="1">non-specific serine/threonine protein kinase</fullName>
        <ecNumber evidence="1">2.7.11.1</ecNumber>
    </recommendedName>
</protein>
<feature type="region of interest" description="Disordered" evidence="6">
    <location>
        <begin position="383"/>
        <end position="409"/>
    </location>
</feature>
<dbReference type="SMART" id="SM00220">
    <property type="entry name" value="S_TKc"/>
    <property type="match status" value="1"/>
</dbReference>
<evidence type="ECO:0000256" key="1">
    <source>
        <dbReference type="ARBA" id="ARBA00012513"/>
    </source>
</evidence>
<dbReference type="FunFam" id="1.10.510.10:FF:000596">
    <property type="entry name" value="CK1 family protein kinase"/>
    <property type="match status" value="1"/>
</dbReference>
<evidence type="ECO:0000256" key="3">
    <source>
        <dbReference type="ARBA" id="ARBA00022840"/>
    </source>
</evidence>
<evidence type="ECO:0000256" key="2">
    <source>
        <dbReference type="ARBA" id="ARBA00022741"/>
    </source>
</evidence>
<dbReference type="Gene3D" id="1.10.510.10">
    <property type="entry name" value="Transferase(Phosphotransferase) domain 1"/>
    <property type="match status" value="1"/>
</dbReference>
<evidence type="ECO:0000313" key="8">
    <source>
        <dbReference type="EMBL" id="OAF66709.1"/>
    </source>
</evidence>
<keyword evidence="3 4" id="KW-0067">ATP-binding</keyword>
<dbReference type="SUPFAM" id="SSF56112">
    <property type="entry name" value="Protein kinase-like (PK-like)"/>
    <property type="match status" value="1"/>
</dbReference>
<keyword evidence="5" id="KW-0808">Transferase</keyword>
<evidence type="ECO:0000259" key="7">
    <source>
        <dbReference type="PROSITE" id="PS50011"/>
    </source>
</evidence>
<name>A0A177AXI2_9BILA</name>
<dbReference type="AlphaFoldDB" id="A0A177AXI2"/>
<accession>A0A177AXI2</accession>
<feature type="binding site" evidence="4">
    <location>
        <position position="106"/>
    </location>
    <ligand>
        <name>ATP</name>
        <dbReference type="ChEBI" id="CHEBI:30616"/>
    </ligand>
</feature>
<evidence type="ECO:0000256" key="4">
    <source>
        <dbReference type="PROSITE-ProRule" id="PRU10141"/>
    </source>
</evidence>
<reference evidence="8 9" key="1">
    <citation type="submission" date="2016-04" db="EMBL/GenBank/DDBJ databases">
        <title>The genome of Intoshia linei affirms orthonectids as highly simplified spiralians.</title>
        <authorList>
            <person name="Mikhailov K.V."/>
            <person name="Slusarev G.S."/>
            <person name="Nikitin M.A."/>
            <person name="Logacheva M.D."/>
            <person name="Penin A."/>
            <person name="Aleoshin V."/>
            <person name="Panchin Y.V."/>
        </authorList>
    </citation>
    <scope>NUCLEOTIDE SEQUENCE [LARGE SCALE GENOMIC DNA]</scope>
    <source>
        <strain evidence="8">Intl2013</strain>
        <tissue evidence="8">Whole animal</tissue>
    </source>
</reference>
<organism evidence="8 9">
    <name type="scientific">Intoshia linei</name>
    <dbReference type="NCBI Taxonomy" id="1819745"/>
    <lineage>
        <taxon>Eukaryota</taxon>
        <taxon>Metazoa</taxon>
        <taxon>Spiralia</taxon>
        <taxon>Lophotrochozoa</taxon>
        <taxon>Mesozoa</taxon>
        <taxon>Orthonectida</taxon>
        <taxon>Rhopaluridae</taxon>
        <taxon>Intoshia</taxon>
    </lineage>
</organism>
<proteinExistence type="inferred from homology"/>
<dbReference type="Pfam" id="PF00069">
    <property type="entry name" value="Pkinase"/>
    <property type="match status" value="1"/>
</dbReference>
<keyword evidence="9" id="KW-1185">Reference proteome</keyword>
<gene>
    <name evidence="8" type="ORF">A3Q56_05565</name>
</gene>
<feature type="compositionally biased region" description="Polar residues" evidence="6">
    <location>
        <begin position="383"/>
        <end position="395"/>
    </location>
</feature>
<dbReference type="InterPro" id="IPR017441">
    <property type="entry name" value="Protein_kinase_ATP_BS"/>
</dbReference>
<dbReference type="InterPro" id="IPR000719">
    <property type="entry name" value="Prot_kinase_dom"/>
</dbReference>